<organism evidence="1 2">
    <name type="scientific">Crucibulum laeve</name>
    <dbReference type="NCBI Taxonomy" id="68775"/>
    <lineage>
        <taxon>Eukaryota</taxon>
        <taxon>Fungi</taxon>
        <taxon>Dikarya</taxon>
        <taxon>Basidiomycota</taxon>
        <taxon>Agaricomycotina</taxon>
        <taxon>Agaricomycetes</taxon>
        <taxon>Agaricomycetidae</taxon>
        <taxon>Agaricales</taxon>
        <taxon>Agaricineae</taxon>
        <taxon>Nidulariaceae</taxon>
        <taxon>Crucibulum</taxon>
    </lineage>
</organism>
<evidence type="ECO:0000313" key="2">
    <source>
        <dbReference type="Proteomes" id="UP000308652"/>
    </source>
</evidence>
<keyword evidence="2" id="KW-1185">Reference proteome</keyword>
<dbReference type="Proteomes" id="UP000308652">
    <property type="component" value="Unassembled WGS sequence"/>
</dbReference>
<dbReference type="EMBL" id="ML213645">
    <property type="protein sequence ID" value="TFK33623.1"/>
    <property type="molecule type" value="Genomic_DNA"/>
</dbReference>
<protein>
    <submittedName>
        <fullName evidence="1">Uncharacterized protein</fullName>
    </submittedName>
</protein>
<reference evidence="1 2" key="1">
    <citation type="journal article" date="2019" name="Nat. Ecol. Evol.">
        <title>Megaphylogeny resolves global patterns of mushroom evolution.</title>
        <authorList>
            <person name="Varga T."/>
            <person name="Krizsan K."/>
            <person name="Foldi C."/>
            <person name="Dima B."/>
            <person name="Sanchez-Garcia M."/>
            <person name="Sanchez-Ramirez S."/>
            <person name="Szollosi G.J."/>
            <person name="Szarkandi J.G."/>
            <person name="Papp V."/>
            <person name="Albert L."/>
            <person name="Andreopoulos W."/>
            <person name="Angelini C."/>
            <person name="Antonin V."/>
            <person name="Barry K.W."/>
            <person name="Bougher N.L."/>
            <person name="Buchanan P."/>
            <person name="Buyck B."/>
            <person name="Bense V."/>
            <person name="Catcheside P."/>
            <person name="Chovatia M."/>
            <person name="Cooper J."/>
            <person name="Damon W."/>
            <person name="Desjardin D."/>
            <person name="Finy P."/>
            <person name="Geml J."/>
            <person name="Haridas S."/>
            <person name="Hughes K."/>
            <person name="Justo A."/>
            <person name="Karasinski D."/>
            <person name="Kautmanova I."/>
            <person name="Kiss B."/>
            <person name="Kocsube S."/>
            <person name="Kotiranta H."/>
            <person name="LaButti K.M."/>
            <person name="Lechner B.E."/>
            <person name="Liimatainen K."/>
            <person name="Lipzen A."/>
            <person name="Lukacs Z."/>
            <person name="Mihaltcheva S."/>
            <person name="Morgado L.N."/>
            <person name="Niskanen T."/>
            <person name="Noordeloos M.E."/>
            <person name="Ohm R.A."/>
            <person name="Ortiz-Santana B."/>
            <person name="Ovrebo C."/>
            <person name="Racz N."/>
            <person name="Riley R."/>
            <person name="Savchenko A."/>
            <person name="Shiryaev A."/>
            <person name="Soop K."/>
            <person name="Spirin V."/>
            <person name="Szebenyi C."/>
            <person name="Tomsovsky M."/>
            <person name="Tulloss R.E."/>
            <person name="Uehling J."/>
            <person name="Grigoriev I.V."/>
            <person name="Vagvolgyi C."/>
            <person name="Papp T."/>
            <person name="Martin F.M."/>
            <person name="Miettinen O."/>
            <person name="Hibbett D.S."/>
            <person name="Nagy L.G."/>
        </authorList>
    </citation>
    <scope>NUCLEOTIDE SEQUENCE [LARGE SCALE GENOMIC DNA]</scope>
    <source>
        <strain evidence="1 2">CBS 166.37</strain>
    </source>
</reference>
<evidence type="ECO:0000313" key="1">
    <source>
        <dbReference type="EMBL" id="TFK33623.1"/>
    </source>
</evidence>
<accession>A0A5C3LMW9</accession>
<gene>
    <name evidence="1" type="ORF">BDQ12DRAFT_670149</name>
</gene>
<proteinExistence type="predicted"/>
<sequence>MSTRRGDGQPPFFIATGLMQPLTATDGPHFANMFHSNASMALNNVKVTNTADNTRIFTNTSVQHATTSGHIATTPTYRFPQQLSPGSQFRNGNVAYAFSGAAGVIEGAVFENIAGDDSVIDGHYDTTNREEVGDEISK</sequence>
<dbReference type="AlphaFoldDB" id="A0A5C3LMW9"/>
<name>A0A5C3LMW9_9AGAR</name>